<dbReference type="Gene3D" id="3.40.109.10">
    <property type="entry name" value="NADH Oxidase"/>
    <property type="match status" value="1"/>
</dbReference>
<dbReference type="EMBL" id="BOVK01000060">
    <property type="protein sequence ID" value="GIQ70818.1"/>
    <property type="molecule type" value="Genomic_DNA"/>
</dbReference>
<dbReference type="GO" id="GO:0016491">
    <property type="term" value="F:oxidoreductase activity"/>
    <property type="evidence" value="ECO:0007669"/>
    <property type="project" value="InterPro"/>
</dbReference>
<organism evidence="1 2">
    <name type="scientific">Xylanibacillus composti</name>
    <dbReference type="NCBI Taxonomy" id="1572762"/>
    <lineage>
        <taxon>Bacteria</taxon>
        <taxon>Bacillati</taxon>
        <taxon>Bacillota</taxon>
        <taxon>Bacilli</taxon>
        <taxon>Bacillales</taxon>
        <taxon>Paenibacillaceae</taxon>
        <taxon>Xylanibacillus</taxon>
    </lineage>
</organism>
<keyword evidence="2" id="KW-1185">Reference proteome</keyword>
<dbReference type="RefSeq" id="WP_213413629.1">
    <property type="nucleotide sequence ID" value="NZ_BOVK01000060.1"/>
</dbReference>
<sequence>MEPTQSQGKVTRRGFLKVSGAALVLLAGGGLYRAVDKGVFATGKGPAYEPWSFEPVKDEERSVKDPFRLVQYAILAANAHNTQPWLFRVQSDQIELFADISRNIGAMDPYYREMYISLGCAIENLSLAAQAHRYEPQVHLLEGGLDQVKVAEVSLADRTPHASHLFHMITKRHTHRGAYDPKKPLSDVLLREITALGNDFSAAKLVWHTDQDEREQAGKLIIQATEAIIQDADQVRDSHLWYRQDRDDIQRFKDGTTFVTPHIRYMSNRPLAAARCPYSRAC</sequence>
<evidence type="ECO:0000313" key="2">
    <source>
        <dbReference type="Proteomes" id="UP000677918"/>
    </source>
</evidence>
<dbReference type="InterPro" id="IPR006311">
    <property type="entry name" value="TAT_signal"/>
</dbReference>
<gene>
    <name evidence="1" type="ORF">XYCOK13_36420</name>
</gene>
<protein>
    <recommendedName>
        <fullName evidence="3">Twin-arginine translocation signal domain-containing protein</fullName>
    </recommendedName>
</protein>
<evidence type="ECO:0000313" key="1">
    <source>
        <dbReference type="EMBL" id="GIQ70818.1"/>
    </source>
</evidence>
<dbReference type="SUPFAM" id="SSF55469">
    <property type="entry name" value="FMN-dependent nitroreductase-like"/>
    <property type="match status" value="1"/>
</dbReference>
<dbReference type="NCBIfam" id="TIGR01409">
    <property type="entry name" value="TAT_signal_seq"/>
    <property type="match status" value="1"/>
</dbReference>
<comment type="caution">
    <text evidence="1">The sequence shown here is derived from an EMBL/GenBank/DDBJ whole genome shotgun (WGS) entry which is preliminary data.</text>
</comment>
<reference evidence="1" key="1">
    <citation type="submission" date="2021-04" db="EMBL/GenBank/DDBJ databases">
        <title>Draft genome sequence of Xylanibacillus composti strain K13.</title>
        <authorList>
            <person name="Uke A."/>
            <person name="Chhe C."/>
            <person name="Baramee S."/>
            <person name="Kosugi A."/>
        </authorList>
    </citation>
    <scope>NUCLEOTIDE SEQUENCE</scope>
    <source>
        <strain evidence="1">K13</strain>
    </source>
</reference>
<accession>A0A8J4H8S9</accession>
<evidence type="ECO:0008006" key="3">
    <source>
        <dbReference type="Google" id="ProtNLM"/>
    </source>
</evidence>
<proteinExistence type="predicted"/>
<name>A0A8J4H8S9_9BACL</name>
<dbReference type="InterPro" id="IPR000415">
    <property type="entry name" value="Nitroreductase-like"/>
</dbReference>
<dbReference type="Proteomes" id="UP000677918">
    <property type="component" value="Unassembled WGS sequence"/>
</dbReference>
<dbReference type="InterPro" id="IPR019546">
    <property type="entry name" value="TAT_signal_bac_arc"/>
</dbReference>
<dbReference type="PROSITE" id="PS51318">
    <property type="entry name" value="TAT"/>
    <property type="match status" value="1"/>
</dbReference>
<dbReference type="AlphaFoldDB" id="A0A8J4H8S9"/>